<protein>
    <submittedName>
        <fullName evidence="3">Universal stress protein</fullName>
    </submittedName>
</protein>
<dbReference type="EMBL" id="VFRR01000019">
    <property type="protein sequence ID" value="TPE50540.1"/>
    <property type="molecule type" value="Genomic_DNA"/>
</dbReference>
<evidence type="ECO:0000256" key="1">
    <source>
        <dbReference type="ARBA" id="ARBA00008791"/>
    </source>
</evidence>
<gene>
    <name evidence="3" type="ORF">FJM67_10290</name>
</gene>
<name>A0A501WQB1_9GAMM</name>
<dbReference type="PRINTS" id="PR01438">
    <property type="entry name" value="UNVRSLSTRESS"/>
</dbReference>
<dbReference type="InterPro" id="IPR006015">
    <property type="entry name" value="Universal_stress_UspA"/>
</dbReference>
<feature type="domain" description="UspA" evidence="2">
    <location>
        <begin position="215"/>
        <end position="284"/>
    </location>
</feature>
<comment type="similarity">
    <text evidence="1">Belongs to the universal stress protein A family.</text>
</comment>
<evidence type="ECO:0000259" key="2">
    <source>
        <dbReference type="Pfam" id="PF00582"/>
    </source>
</evidence>
<accession>A0A501WQB1</accession>
<dbReference type="Pfam" id="PF00582">
    <property type="entry name" value="Usp"/>
    <property type="match status" value="2"/>
</dbReference>
<dbReference type="RefSeq" id="WP_140589024.1">
    <property type="nucleotide sequence ID" value="NZ_VFRR01000019.1"/>
</dbReference>
<dbReference type="CDD" id="cd00293">
    <property type="entry name" value="USP-like"/>
    <property type="match status" value="2"/>
</dbReference>
<dbReference type="Proteomes" id="UP000315901">
    <property type="component" value="Unassembled WGS sequence"/>
</dbReference>
<organism evidence="3 4">
    <name type="scientific">Maribrevibacterium harenarium</name>
    <dbReference type="NCBI Taxonomy" id="2589817"/>
    <lineage>
        <taxon>Bacteria</taxon>
        <taxon>Pseudomonadati</taxon>
        <taxon>Pseudomonadota</taxon>
        <taxon>Gammaproteobacteria</taxon>
        <taxon>Oceanospirillales</taxon>
        <taxon>Oceanospirillaceae</taxon>
        <taxon>Maribrevibacterium</taxon>
    </lineage>
</organism>
<comment type="caution">
    <text evidence="3">The sequence shown here is derived from an EMBL/GenBank/DDBJ whole genome shotgun (WGS) entry which is preliminary data.</text>
</comment>
<dbReference type="PANTHER" id="PTHR46268">
    <property type="entry name" value="STRESS RESPONSE PROTEIN NHAX"/>
    <property type="match status" value="1"/>
</dbReference>
<evidence type="ECO:0000313" key="4">
    <source>
        <dbReference type="Proteomes" id="UP000315901"/>
    </source>
</evidence>
<dbReference type="AlphaFoldDB" id="A0A501WQB1"/>
<sequence>MQNIIACIDASKQSEYVADAAAWAAKTLDTPLVMLHTIEKSATSNKTDLSGAIGFGSREHLLDELTHLDEERAKLAQRQGKLLLEAAREHVEALDVEAVSVTQRHGDLVEALLDLEDQARLIVLGRCGEDHANDLNVIGSHIESAARTVHRPILITVDKFQQPSSFMIAYDGRETADKALERIIASPLLKGMHCHLVNVKRPDQDINQAFISAKHKLESAGFVVSAERLGGNNIYESLQNYRDSNGIELMVMGAYAHSKVRQFFVGSNTTKMIMASPIPLLILR</sequence>
<reference evidence="3 4" key="1">
    <citation type="submission" date="2019-06" db="EMBL/GenBank/DDBJ databases">
        <title>A novel bacterium of genus Marinomonas, isolated from coastal sand.</title>
        <authorList>
            <person name="Huang H."/>
            <person name="Mo K."/>
            <person name="Hu Y."/>
        </authorList>
    </citation>
    <scope>NUCLEOTIDE SEQUENCE [LARGE SCALE GENOMIC DNA]</scope>
    <source>
        <strain evidence="3 4">HB171799</strain>
    </source>
</reference>
<proteinExistence type="inferred from homology"/>
<dbReference type="OrthoDB" id="9804721at2"/>
<dbReference type="Gene3D" id="3.40.50.12370">
    <property type="match status" value="1"/>
</dbReference>
<dbReference type="PANTHER" id="PTHR46268:SF6">
    <property type="entry name" value="UNIVERSAL STRESS PROTEIN UP12"/>
    <property type="match status" value="1"/>
</dbReference>
<dbReference type="InterPro" id="IPR006016">
    <property type="entry name" value="UspA"/>
</dbReference>
<feature type="domain" description="UspA" evidence="2">
    <location>
        <begin position="1"/>
        <end position="155"/>
    </location>
</feature>
<evidence type="ECO:0000313" key="3">
    <source>
        <dbReference type="EMBL" id="TPE50540.1"/>
    </source>
</evidence>
<keyword evidence="4" id="KW-1185">Reference proteome</keyword>
<dbReference type="SUPFAM" id="SSF52402">
    <property type="entry name" value="Adenine nucleotide alpha hydrolases-like"/>
    <property type="match status" value="2"/>
</dbReference>